<dbReference type="EMBL" id="CAEZYH010000016">
    <property type="protein sequence ID" value="CAB4714500.1"/>
    <property type="molecule type" value="Genomic_DNA"/>
</dbReference>
<evidence type="ECO:0000313" key="10">
    <source>
        <dbReference type="EMBL" id="CAB4775705.1"/>
    </source>
</evidence>
<proteinExistence type="inferred from homology"/>
<dbReference type="GO" id="GO:0043022">
    <property type="term" value="F:ribosome binding"/>
    <property type="evidence" value="ECO:0007669"/>
    <property type="project" value="TreeGrafter"/>
</dbReference>
<evidence type="ECO:0000259" key="8">
    <source>
        <dbReference type="PROSITE" id="PS51705"/>
    </source>
</evidence>
<dbReference type="EMBL" id="CAFAAL010000043">
    <property type="protein sequence ID" value="CAB4800933.1"/>
    <property type="molecule type" value="Genomic_DNA"/>
</dbReference>
<dbReference type="InterPro" id="IPR025121">
    <property type="entry name" value="GTPase_HflX_N"/>
</dbReference>
<evidence type="ECO:0000256" key="4">
    <source>
        <dbReference type="ARBA" id="ARBA00022741"/>
    </source>
</evidence>
<dbReference type="InterPro" id="IPR042108">
    <property type="entry name" value="GTPase_HflX_N_sf"/>
</dbReference>
<evidence type="ECO:0000256" key="6">
    <source>
        <dbReference type="ARBA" id="ARBA00023134"/>
    </source>
</evidence>
<dbReference type="EMBL" id="CAFBPS010000041">
    <property type="protein sequence ID" value="CAB5028118.1"/>
    <property type="molecule type" value="Genomic_DNA"/>
</dbReference>
<dbReference type="InterPro" id="IPR027417">
    <property type="entry name" value="P-loop_NTPase"/>
</dbReference>
<feature type="coiled-coil region" evidence="7">
    <location>
        <begin position="178"/>
        <end position="205"/>
    </location>
</feature>
<dbReference type="InterPro" id="IPR030394">
    <property type="entry name" value="G_HFLX_dom"/>
</dbReference>
<protein>
    <submittedName>
        <fullName evidence="10">Unannotated protein</fullName>
    </submittedName>
</protein>
<keyword evidence="6" id="KW-0342">GTP-binding</keyword>
<dbReference type="GO" id="GO:0005737">
    <property type="term" value="C:cytoplasm"/>
    <property type="evidence" value="ECO:0007669"/>
    <property type="project" value="UniProtKB-SubCell"/>
</dbReference>
<keyword evidence="5" id="KW-0460">Magnesium</keyword>
<keyword evidence="7" id="KW-0175">Coiled coil</keyword>
<dbReference type="CDD" id="cd01878">
    <property type="entry name" value="HflX"/>
    <property type="match status" value="1"/>
</dbReference>
<reference evidence="10" key="1">
    <citation type="submission" date="2020-05" db="EMBL/GenBank/DDBJ databases">
        <authorList>
            <person name="Chiriac C."/>
            <person name="Salcher M."/>
            <person name="Ghai R."/>
            <person name="Kavagutti S V."/>
        </authorList>
    </citation>
    <scope>NUCLEOTIDE SEQUENCE</scope>
</reference>
<keyword evidence="2" id="KW-0963">Cytoplasm</keyword>
<dbReference type="EMBL" id="CAFBMF010000106">
    <property type="protein sequence ID" value="CAB4908347.1"/>
    <property type="molecule type" value="Genomic_DNA"/>
</dbReference>
<dbReference type="PANTHER" id="PTHR10229:SF0">
    <property type="entry name" value="GTP-BINDING PROTEIN 6-RELATED"/>
    <property type="match status" value="1"/>
</dbReference>
<evidence type="ECO:0000256" key="7">
    <source>
        <dbReference type="SAM" id="Coils"/>
    </source>
</evidence>
<dbReference type="SUPFAM" id="SSF52540">
    <property type="entry name" value="P-loop containing nucleoside triphosphate hydrolases"/>
    <property type="match status" value="1"/>
</dbReference>
<evidence type="ECO:0000256" key="3">
    <source>
        <dbReference type="ARBA" id="ARBA00022723"/>
    </source>
</evidence>
<dbReference type="FunFam" id="3.40.50.11060:FF:000001">
    <property type="entry name" value="GTPase HflX"/>
    <property type="match status" value="1"/>
</dbReference>
<evidence type="ECO:0000313" key="12">
    <source>
        <dbReference type="EMBL" id="CAB4908347.1"/>
    </source>
</evidence>
<dbReference type="Pfam" id="PF01926">
    <property type="entry name" value="MMR_HSR1"/>
    <property type="match status" value="1"/>
</dbReference>
<dbReference type="InterPro" id="IPR006073">
    <property type="entry name" value="GTP-bd"/>
</dbReference>
<keyword evidence="4" id="KW-0547">Nucleotide-binding</keyword>
<dbReference type="GO" id="GO:0046872">
    <property type="term" value="F:metal ion binding"/>
    <property type="evidence" value="ECO:0007669"/>
    <property type="project" value="UniProtKB-KW"/>
</dbReference>
<dbReference type="GO" id="GO:0005525">
    <property type="term" value="F:GTP binding"/>
    <property type="evidence" value="ECO:0007669"/>
    <property type="project" value="UniProtKB-KW"/>
</dbReference>
<dbReference type="InterPro" id="IPR032305">
    <property type="entry name" value="GTP-bd_M"/>
</dbReference>
<organism evidence="10">
    <name type="scientific">freshwater metagenome</name>
    <dbReference type="NCBI Taxonomy" id="449393"/>
    <lineage>
        <taxon>unclassified sequences</taxon>
        <taxon>metagenomes</taxon>
        <taxon>ecological metagenomes</taxon>
    </lineage>
</organism>
<dbReference type="Pfam" id="PF13167">
    <property type="entry name" value="GTP-bdg_N"/>
    <property type="match status" value="1"/>
</dbReference>
<dbReference type="Gene3D" id="6.10.250.2860">
    <property type="match status" value="1"/>
</dbReference>
<dbReference type="PROSITE" id="PS51705">
    <property type="entry name" value="G_HFLX"/>
    <property type="match status" value="1"/>
</dbReference>
<keyword evidence="3" id="KW-0479">Metal-binding</keyword>
<evidence type="ECO:0000313" key="9">
    <source>
        <dbReference type="EMBL" id="CAB4714500.1"/>
    </source>
</evidence>
<dbReference type="Gene3D" id="3.40.50.300">
    <property type="entry name" value="P-loop containing nucleotide triphosphate hydrolases"/>
    <property type="match status" value="1"/>
</dbReference>
<gene>
    <name evidence="9" type="ORF">UFOPK2658_00609</name>
    <name evidence="10" type="ORF">UFOPK2880_01094</name>
    <name evidence="11" type="ORF">UFOPK3004_00671</name>
    <name evidence="12" type="ORF">UFOPK3494_01355</name>
    <name evidence="13" type="ORF">UFOPK4134_00723</name>
</gene>
<comment type="subcellular location">
    <subcellularLocation>
        <location evidence="1">Cytoplasm</location>
    </subcellularLocation>
</comment>
<evidence type="ECO:0000313" key="11">
    <source>
        <dbReference type="EMBL" id="CAB4800933.1"/>
    </source>
</evidence>
<dbReference type="InterPro" id="IPR016496">
    <property type="entry name" value="GTPase_HflX"/>
</dbReference>
<sequence>MTNSSPNSPYNQALGQTLIERSIRERIVLVGVTLHGKTEEDTEASLDELSLLIDTAGADEAGRLTQKRDVPDHTWFVGKGKAEELRELCLAVDADTVVFDNELSPGQQYNLEKLLGRTALDRTAVILDIFGQNAHTLEGKAQVELALLRYRLPRLRRGADAKMSQQRGGVGSRFGSGETKLEVDRRRIKNRITRLEQELKELGSTRDLQRKGRSRSGLANVVIVGYTNAGKSTLLNRLTNAGVLVEDRLFATLDPTTRRLSFPGGEPVLVTDTVGFVRRLPHGLVESFKSTLEVAARADYLVHVVDGSSSDPDGQIDAVRTVLREIHADEVPEFLVFNKSDLDPVGVADVVAWHPGSVGISANTGDGIDRFLQTLSDRLRSVSKVIELLIPYERGDILAAVHREGEVVSTTHETDGVRVRARLAEASVGRLSEFVVADGGVDPTPTGNI</sequence>
<dbReference type="NCBIfam" id="TIGR03156">
    <property type="entry name" value="GTP_HflX"/>
    <property type="match status" value="1"/>
</dbReference>
<accession>A0A6J6VXD6</accession>
<dbReference type="Gene3D" id="3.40.50.11060">
    <property type="entry name" value="GTPase HflX, N-terminal domain"/>
    <property type="match status" value="1"/>
</dbReference>
<evidence type="ECO:0000313" key="13">
    <source>
        <dbReference type="EMBL" id="CAB5028118.1"/>
    </source>
</evidence>
<dbReference type="PRINTS" id="PR00326">
    <property type="entry name" value="GTP1OBG"/>
</dbReference>
<feature type="domain" description="Hflx-type G" evidence="8">
    <location>
        <begin position="219"/>
        <end position="383"/>
    </location>
</feature>
<dbReference type="EMBL" id="CAEZZP010000066">
    <property type="protein sequence ID" value="CAB4775705.1"/>
    <property type="molecule type" value="Genomic_DNA"/>
</dbReference>
<dbReference type="HAMAP" id="MF_00900">
    <property type="entry name" value="GTPase_HflX"/>
    <property type="match status" value="1"/>
</dbReference>
<dbReference type="Pfam" id="PF16360">
    <property type="entry name" value="GTP-bdg_M"/>
    <property type="match status" value="1"/>
</dbReference>
<evidence type="ECO:0000256" key="2">
    <source>
        <dbReference type="ARBA" id="ARBA00022490"/>
    </source>
</evidence>
<dbReference type="PANTHER" id="PTHR10229">
    <property type="entry name" value="GTP-BINDING PROTEIN HFLX"/>
    <property type="match status" value="1"/>
</dbReference>
<name>A0A6J6VXD6_9ZZZZ</name>
<evidence type="ECO:0000256" key="1">
    <source>
        <dbReference type="ARBA" id="ARBA00004496"/>
    </source>
</evidence>
<evidence type="ECO:0000256" key="5">
    <source>
        <dbReference type="ARBA" id="ARBA00022842"/>
    </source>
</evidence>
<dbReference type="PIRSF" id="PIRSF006809">
    <property type="entry name" value="GTP-binding_hflX_prd"/>
    <property type="match status" value="1"/>
</dbReference>
<dbReference type="AlphaFoldDB" id="A0A6J6VXD6"/>